<gene>
    <name evidence="1" type="ORF">ACFFIX_27330</name>
</gene>
<dbReference type="RefSeq" id="WP_378939798.1">
    <property type="nucleotide sequence ID" value="NZ_JBHLVO010000064.1"/>
</dbReference>
<proteinExistence type="predicted"/>
<comment type="caution">
    <text evidence="1">The sequence shown here is derived from an EMBL/GenBank/DDBJ whole genome shotgun (WGS) entry which is preliminary data.</text>
</comment>
<dbReference type="Pfam" id="PF10970">
    <property type="entry name" value="GerPE"/>
    <property type="match status" value="1"/>
</dbReference>
<keyword evidence="2" id="KW-1185">Reference proteome</keyword>
<protein>
    <submittedName>
        <fullName evidence="1">Spore germination protein GerPE</fullName>
    </submittedName>
</protein>
<sequence length="128" mass="14602">MISRVSQVNFAYINSLGISSVFNIGDSQNIHTKAKVFAVQREAEIYYSNEGDLSQYPIFEEEIPQPLLYEPLQTAFYHEKPRIKVNAVNILGVSTASVFHIGSTRDIVCETRTKHIRQLLNSRKKTKN</sequence>
<dbReference type="InterPro" id="IPR024496">
    <property type="entry name" value="Spore_germ_GerPE"/>
</dbReference>
<evidence type="ECO:0000313" key="2">
    <source>
        <dbReference type="Proteomes" id="UP001589854"/>
    </source>
</evidence>
<reference evidence="1 2" key="1">
    <citation type="submission" date="2024-09" db="EMBL/GenBank/DDBJ databases">
        <authorList>
            <person name="Sun Q."/>
            <person name="Mori K."/>
        </authorList>
    </citation>
    <scope>NUCLEOTIDE SEQUENCE [LARGE SCALE GENOMIC DNA]</scope>
    <source>
        <strain evidence="1 2">CCM 7228</strain>
    </source>
</reference>
<dbReference type="EMBL" id="JBHLVO010000064">
    <property type="protein sequence ID" value="MFC0275012.1"/>
    <property type="molecule type" value="Genomic_DNA"/>
</dbReference>
<name>A0ABV6GMU3_9BACI</name>
<organism evidence="1 2">
    <name type="scientific">Metabacillus herbersteinensis</name>
    <dbReference type="NCBI Taxonomy" id="283816"/>
    <lineage>
        <taxon>Bacteria</taxon>
        <taxon>Bacillati</taxon>
        <taxon>Bacillota</taxon>
        <taxon>Bacilli</taxon>
        <taxon>Bacillales</taxon>
        <taxon>Bacillaceae</taxon>
        <taxon>Metabacillus</taxon>
    </lineage>
</organism>
<accession>A0ABV6GMU3</accession>
<evidence type="ECO:0000313" key="1">
    <source>
        <dbReference type="EMBL" id="MFC0275012.1"/>
    </source>
</evidence>
<dbReference type="Proteomes" id="UP001589854">
    <property type="component" value="Unassembled WGS sequence"/>
</dbReference>